<dbReference type="Gramene" id="AET6Gv20986000.14">
    <property type="protein sequence ID" value="AET6Gv20986000.14"/>
    <property type="gene ID" value="AET6Gv20986000"/>
</dbReference>
<reference evidence="1" key="3">
    <citation type="journal article" date="2017" name="Nature">
        <title>Genome sequence of the progenitor of the wheat D genome Aegilops tauschii.</title>
        <authorList>
            <person name="Luo M.C."/>
            <person name="Gu Y.Q."/>
            <person name="Puiu D."/>
            <person name="Wang H."/>
            <person name="Twardziok S.O."/>
            <person name="Deal K.R."/>
            <person name="Huo N."/>
            <person name="Zhu T."/>
            <person name="Wang L."/>
            <person name="Wang Y."/>
            <person name="McGuire P.E."/>
            <person name="Liu S."/>
            <person name="Long H."/>
            <person name="Ramasamy R.K."/>
            <person name="Rodriguez J.C."/>
            <person name="Van S.L."/>
            <person name="Yuan L."/>
            <person name="Wang Z."/>
            <person name="Xia Z."/>
            <person name="Xiao L."/>
            <person name="Anderson O.D."/>
            <person name="Ouyang S."/>
            <person name="Liang Y."/>
            <person name="Zimin A.V."/>
            <person name="Pertea G."/>
            <person name="Qi P."/>
            <person name="Bennetzen J.L."/>
            <person name="Dai X."/>
            <person name="Dawson M.W."/>
            <person name="Muller H.G."/>
            <person name="Kugler K."/>
            <person name="Rivarola-Duarte L."/>
            <person name="Spannagl M."/>
            <person name="Mayer K.F.X."/>
            <person name="Lu F.H."/>
            <person name="Bevan M.W."/>
            <person name="Leroy P."/>
            <person name="Li P."/>
            <person name="You F.M."/>
            <person name="Sun Q."/>
            <person name="Liu Z."/>
            <person name="Lyons E."/>
            <person name="Wicker T."/>
            <person name="Salzberg S.L."/>
            <person name="Devos K.M."/>
            <person name="Dvorak J."/>
        </authorList>
    </citation>
    <scope>NUCLEOTIDE SEQUENCE [LARGE SCALE GENOMIC DNA]</scope>
    <source>
        <strain evidence="1">cv. AL8/78</strain>
    </source>
</reference>
<reference evidence="2" key="1">
    <citation type="journal article" date="2014" name="Science">
        <title>Ancient hybridizations among the ancestral genomes of bread wheat.</title>
        <authorList>
            <consortium name="International Wheat Genome Sequencing Consortium,"/>
            <person name="Marcussen T."/>
            <person name="Sandve S.R."/>
            <person name="Heier L."/>
            <person name="Spannagl M."/>
            <person name="Pfeifer M."/>
            <person name="Jakobsen K.S."/>
            <person name="Wulff B.B."/>
            <person name="Steuernagel B."/>
            <person name="Mayer K.F."/>
            <person name="Olsen O.A."/>
        </authorList>
    </citation>
    <scope>NUCLEOTIDE SEQUENCE [LARGE SCALE GENOMIC DNA]</scope>
    <source>
        <strain evidence="2">cv. AL8/78</strain>
    </source>
</reference>
<protein>
    <submittedName>
        <fullName evidence="1">Uncharacterized protein</fullName>
    </submittedName>
</protein>
<reference evidence="1" key="4">
    <citation type="submission" date="2019-03" db="UniProtKB">
        <authorList>
            <consortium name="EnsemblPlants"/>
        </authorList>
    </citation>
    <scope>IDENTIFICATION</scope>
</reference>
<dbReference type="Proteomes" id="UP000015105">
    <property type="component" value="Chromosome 6D"/>
</dbReference>
<accession>A0A453Q561</accession>
<dbReference type="AlphaFoldDB" id="A0A453Q561"/>
<name>A0A453Q561_AEGTS</name>
<reference evidence="1" key="5">
    <citation type="journal article" date="2021" name="G3 (Bethesda)">
        <title>Aegilops tauschii genome assembly Aet v5.0 features greater sequence contiguity and improved annotation.</title>
        <authorList>
            <person name="Wang L."/>
            <person name="Zhu T."/>
            <person name="Rodriguez J.C."/>
            <person name="Deal K.R."/>
            <person name="Dubcovsky J."/>
            <person name="McGuire P.E."/>
            <person name="Lux T."/>
            <person name="Spannagl M."/>
            <person name="Mayer K.F.X."/>
            <person name="Baldrich P."/>
            <person name="Meyers B.C."/>
            <person name="Huo N."/>
            <person name="Gu Y.Q."/>
            <person name="Zhou H."/>
            <person name="Devos K.M."/>
            <person name="Bennetzen J.L."/>
            <person name="Unver T."/>
            <person name="Budak H."/>
            <person name="Gulick P.J."/>
            <person name="Galiba G."/>
            <person name="Kalapos B."/>
            <person name="Nelson D.R."/>
            <person name="Li P."/>
            <person name="You F.M."/>
            <person name="Luo M.C."/>
            <person name="Dvorak J."/>
        </authorList>
    </citation>
    <scope>NUCLEOTIDE SEQUENCE [LARGE SCALE GENOMIC DNA]</scope>
    <source>
        <strain evidence="1">cv. AL8/78</strain>
    </source>
</reference>
<organism evidence="1 2">
    <name type="scientific">Aegilops tauschii subsp. strangulata</name>
    <name type="common">Goatgrass</name>
    <dbReference type="NCBI Taxonomy" id="200361"/>
    <lineage>
        <taxon>Eukaryota</taxon>
        <taxon>Viridiplantae</taxon>
        <taxon>Streptophyta</taxon>
        <taxon>Embryophyta</taxon>
        <taxon>Tracheophyta</taxon>
        <taxon>Spermatophyta</taxon>
        <taxon>Magnoliopsida</taxon>
        <taxon>Liliopsida</taxon>
        <taxon>Poales</taxon>
        <taxon>Poaceae</taxon>
        <taxon>BOP clade</taxon>
        <taxon>Pooideae</taxon>
        <taxon>Triticodae</taxon>
        <taxon>Triticeae</taxon>
        <taxon>Triticinae</taxon>
        <taxon>Aegilops</taxon>
    </lineage>
</organism>
<evidence type="ECO:0000313" key="2">
    <source>
        <dbReference type="Proteomes" id="UP000015105"/>
    </source>
</evidence>
<evidence type="ECO:0000313" key="1">
    <source>
        <dbReference type="EnsemblPlants" id="AET6Gv20986000.14"/>
    </source>
</evidence>
<reference evidence="2" key="2">
    <citation type="journal article" date="2017" name="Nat. Plants">
        <title>The Aegilops tauschii genome reveals multiple impacts of transposons.</title>
        <authorList>
            <person name="Zhao G."/>
            <person name="Zou C."/>
            <person name="Li K."/>
            <person name="Wang K."/>
            <person name="Li T."/>
            <person name="Gao L."/>
            <person name="Zhang X."/>
            <person name="Wang H."/>
            <person name="Yang Z."/>
            <person name="Liu X."/>
            <person name="Jiang W."/>
            <person name="Mao L."/>
            <person name="Kong X."/>
            <person name="Jiao Y."/>
            <person name="Jia J."/>
        </authorList>
    </citation>
    <scope>NUCLEOTIDE SEQUENCE [LARGE SCALE GENOMIC DNA]</scope>
    <source>
        <strain evidence="2">cv. AL8/78</strain>
    </source>
</reference>
<proteinExistence type="predicted"/>
<sequence>MNTGMEEEVALRKSENIFDAPLLSCRDKAKIERNKRNQERQREVLLEEMVLERLLFSELWLIMQLMEFLRTARYCMLNKRSRVMTQQLCSVH</sequence>
<dbReference type="EnsemblPlants" id="AET6Gv20986000.14">
    <property type="protein sequence ID" value="AET6Gv20986000.14"/>
    <property type="gene ID" value="AET6Gv20986000"/>
</dbReference>
<keyword evidence="2" id="KW-1185">Reference proteome</keyword>